<dbReference type="Pfam" id="PF06454">
    <property type="entry name" value="THH1_TOM1-3_dom"/>
    <property type="match status" value="1"/>
</dbReference>
<dbReference type="AlphaFoldDB" id="A0A2P6NS12"/>
<accession>A0A2P6NS12</accession>
<dbReference type="GO" id="GO:0012505">
    <property type="term" value="C:endomembrane system"/>
    <property type="evidence" value="ECO:0007669"/>
    <property type="project" value="UniProtKB-SubCell"/>
</dbReference>
<feature type="transmembrane region" description="Helical" evidence="6">
    <location>
        <begin position="66"/>
        <end position="88"/>
    </location>
</feature>
<evidence type="ECO:0000256" key="5">
    <source>
        <dbReference type="ARBA" id="ARBA00023136"/>
    </source>
</evidence>
<name>A0A2P6NS12_9EUKA</name>
<sequence>MVGNSTTNNNLQIVNYITSDNEANEVLLFACAICYTVMGVAAAALLTNKIRTASPIRGEKPQKLYLSLLILFATFRSSFFWFLAICWARGKLMQISDGVWFIMLSLGSDLFSSTFIMLLYYWAKMYHFSKGGESISSVLILILNALLYLFQISEYLLFFYDSARATGRVVEVFFNIFTACFSLSLGFGLLLYSWKLYFMFGKSTSRTLTHGARFLSSIAGICMICFLVRATVLMTDAWILISPDAFVVLMFIVSEVVPSCLIMWVFRKPLAPLTGPSSIQPLLGSQNSCLNANYDPNKPALDHATTRKRKRIKIGRREEDLRYIE</sequence>
<feature type="transmembrane region" description="Helical" evidence="6">
    <location>
        <begin position="100"/>
        <end position="123"/>
    </location>
</feature>
<keyword evidence="4 6" id="KW-1133">Transmembrane helix</keyword>
<dbReference type="InParanoid" id="A0A2P6NS12"/>
<organism evidence="8 9">
    <name type="scientific">Planoprotostelium fungivorum</name>
    <dbReference type="NCBI Taxonomy" id="1890364"/>
    <lineage>
        <taxon>Eukaryota</taxon>
        <taxon>Amoebozoa</taxon>
        <taxon>Evosea</taxon>
        <taxon>Variosea</taxon>
        <taxon>Cavosteliida</taxon>
        <taxon>Cavosteliaceae</taxon>
        <taxon>Planoprotostelium</taxon>
    </lineage>
</organism>
<evidence type="ECO:0000313" key="8">
    <source>
        <dbReference type="EMBL" id="PRP86754.1"/>
    </source>
</evidence>
<evidence type="ECO:0000259" key="7">
    <source>
        <dbReference type="Pfam" id="PF06454"/>
    </source>
</evidence>
<dbReference type="InterPro" id="IPR040226">
    <property type="entry name" value="THH1/TOM1/TOM3"/>
</dbReference>
<comment type="caution">
    <text evidence="8">The sequence shown here is derived from an EMBL/GenBank/DDBJ whole genome shotgun (WGS) entry which is preliminary data.</text>
</comment>
<keyword evidence="3 6" id="KW-0812">Transmembrane</keyword>
<evidence type="ECO:0000256" key="6">
    <source>
        <dbReference type="SAM" id="Phobius"/>
    </source>
</evidence>
<feature type="transmembrane region" description="Helical" evidence="6">
    <location>
        <begin position="214"/>
        <end position="239"/>
    </location>
</feature>
<feature type="transmembrane region" description="Helical" evidence="6">
    <location>
        <begin position="26"/>
        <end position="46"/>
    </location>
</feature>
<gene>
    <name evidence="8" type="ORF">PROFUN_02903</name>
</gene>
<feature type="transmembrane region" description="Helical" evidence="6">
    <location>
        <begin position="135"/>
        <end position="160"/>
    </location>
</feature>
<dbReference type="PANTHER" id="PTHR31142:SF3">
    <property type="entry name" value="THH1_TOM1_TOM3 DOMAIN-CONTAINING PROTEIN"/>
    <property type="match status" value="1"/>
</dbReference>
<evidence type="ECO:0000256" key="4">
    <source>
        <dbReference type="ARBA" id="ARBA00022989"/>
    </source>
</evidence>
<keyword evidence="9" id="KW-1185">Reference proteome</keyword>
<comment type="similarity">
    <text evidence="2">Belongs to the plant tobamovirus multiplication TOM1 protein family.</text>
</comment>
<feature type="domain" description="THH1/TOM1/TOM3" evidence="7">
    <location>
        <begin position="20"/>
        <end position="268"/>
    </location>
</feature>
<dbReference type="InterPro" id="IPR009457">
    <property type="entry name" value="THH1/TOM1/TOM3_dom"/>
</dbReference>
<dbReference type="EMBL" id="MDYQ01000027">
    <property type="protein sequence ID" value="PRP86754.1"/>
    <property type="molecule type" value="Genomic_DNA"/>
</dbReference>
<comment type="subcellular location">
    <subcellularLocation>
        <location evidence="1">Endomembrane system</location>
        <topology evidence="1">Multi-pass membrane protein</topology>
    </subcellularLocation>
</comment>
<dbReference type="Proteomes" id="UP000241769">
    <property type="component" value="Unassembled WGS sequence"/>
</dbReference>
<feature type="transmembrane region" description="Helical" evidence="6">
    <location>
        <begin position="172"/>
        <end position="194"/>
    </location>
</feature>
<evidence type="ECO:0000256" key="1">
    <source>
        <dbReference type="ARBA" id="ARBA00004127"/>
    </source>
</evidence>
<evidence type="ECO:0000256" key="3">
    <source>
        <dbReference type="ARBA" id="ARBA00022692"/>
    </source>
</evidence>
<evidence type="ECO:0000256" key="2">
    <source>
        <dbReference type="ARBA" id="ARBA00006779"/>
    </source>
</evidence>
<keyword evidence="5 6" id="KW-0472">Membrane</keyword>
<proteinExistence type="inferred from homology"/>
<evidence type="ECO:0000313" key="9">
    <source>
        <dbReference type="Proteomes" id="UP000241769"/>
    </source>
</evidence>
<feature type="transmembrane region" description="Helical" evidence="6">
    <location>
        <begin position="245"/>
        <end position="266"/>
    </location>
</feature>
<protein>
    <recommendedName>
        <fullName evidence="7">THH1/TOM1/TOM3 domain-containing protein</fullName>
    </recommendedName>
</protein>
<dbReference type="PANTHER" id="PTHR31142">
    <property type="entry name" value="TOBAMOVIRUS MULTIPLICATION PROTEIN 1-LIKE ISOFORM X1"/>
    <property type="match status" value="1"/>
</dbReference>
<reference evidence="8 9" key="1">
    <citation type="journal article" date="2018" name="Genome Biol. Evol.">
        <title>Multiple Roots of Fruiting Body Formation in Amoebozoa.</title>
        <authorList>
            <person name="Hillmann F."/>
            <person name="Forbes G."/>
            <person name="Novohradska S."/>
            <person name="Ferling I."/>
            <person name="Riege K."/>
            <person name="Groth M."/>
            <person name="Westermann M."/>
            <person name="Marz M."/>
            <person name="Spaller T."/>
            <person name="Winckler T."/>
            <person name="Schaap P."/>
            <person name="Glockner G."/>
        </authorList>
    </citation>
    <scope>NUCLEOTIDE SEQUENCE [LARGE SCALE GENOMIC DNA]</scope>
    <source>
        <strain evidence="8 9">Jena</strain>
    </source>
</reference>